<dbReference type="PANTHER" id="PTHR23074:SF83">
    <property type="entry name" value="VACUOLAR PROTEIN SORTING-ASSOCIATED PROTEIN 4A"/>
    <property type="match status" value="1"/>
</dbReference>
<dbReference type="Gene3D" id="1.20.58.80">
    <property type="entry name" value="Phosphotransferase system, lactose/cellobiose-type IIA subunit"/>
    <property type="match status" value="1"/>
</dbReference>
<dbReference type="SUPFAM" id="SSF116846">
    <property type="entry name" value="MIT domain"/>
    <property type="match status" value="1"/>
</dbReference>
<evidence type="ECO:0000256" key="2">
    <source>
        <dbReference type="ARBA" id="ARBA00022840"/>
    </source>
</evidence>
<feature type="domain" description="MIT" evidence="4">
    <location>
        <begin position="15"/>
        <end position="93"/>
    </location>
</feature>
<dbReference type="FunCoup" id="A0A7N2LHE5">
    <property type="interactions" value="103"/>
</dbReference>
<dbReference type="GO" id="GO:0005524">
    <property type="term" value="F:ATP binding"/>
    <property type="evidence" value="ECO:0007669"/>
    <property type="project" value="UniProtKB-KW"/>
</dbReference>
<dbReference type="InParanoid" id="A0A7N2LHE5"/>
<evidence type="ECO:0000313" key="5">
    <source>
        <dbReference type="EnsemblPlants" id="QL04p043919:mrna"/>
    </source>
</evidence>
<dbReference type="InterPro" id="IPR036181">
    <property type="entry name" value="MIT_dom_sf"/>
</dbReference>
<dbReference type="GO" id="GO:0016887">
    <property type="term" value="F:ATP hydrolysis activity"/>
    <property type="evidence" value="ECO:0007669"/>
    <property type="project" value="TreeGrafter"/>
</dbReference>
<dbReference type="Gramene" id="QL04p043919:mrna">
    <property type="protein sequence ID" value="QL04p043919:mrna"/>
    <property type="gene ID" value="QL04p043919"/>
</dbReference>
<evidence type="ECO:0000259" key="4">
    <source>
        <dbReference type="SMART" id="SM00745"/>
    </source>
</evidence>
<dbReference type="GO" id="GO:0007033">
    <property type="term" value="P:vacuole organization"/>
    <property type="evidence" value="ECO:0007669"/>
    <property type="project" value="TreeGrafter"/>
</dbReference>
<keyword evidence="2" id="KW-0067">ATP-binding</keyword>
<dbReference type="InterPro" id="IPR007330">
    <property type="entry name" value="MIT_dom"/>
</dbReference>
<accession>A0A7N2LHE5</accession>
<name>A0A7N2LHE5_QUELO</name>
<keyword evidence="6" id="KW-1185">Reference proteome</keyword>
<dbReference type="FunFam" id="1.20.58.80:FF:000007">
    <property type="entry name" value="Suppressor of K+ transport growth defect 1"/>
    <property type="match status" value="1"/>
</dbReference>
<keyword evidence="1" id="KW-0547">Nucleotide-binding</keyword>
<reference evidence="5" key="2">
    <citation type="submission" date="2021-01" db="UniProtKB">
        <authorList>
            <consortium name="EnsemblPlants"/>
        </authorList>
    </citation>
    <scope>IDENTIFICATION</scope>
</reference>
<feature type="region of interest" description="Disordered" evidence="3">
    <location>
        <begin position="87"/>
        <end position="121"/>
    </location>
</feature>
<organism evidence="5 6">
    <name type="scientific">Quercus lobata</name>
    <name type="common">Valley oak</name>
    <dbReference type="NCBI Taxonomy" id="97700"/>
    <lineage>
        <taxon>Eukaryota</taxon>
        <taxon>Viridiplantae</taxon>
        <taxon>Streptophyta</taxon>
        <taxon>Embryophyta</taxon>
        <taxon>Tracheophyta</taxon>
        <taxon>Spermatophyta</taxon>
        <taxon>Magnoliopsida</taxon>
        <taxon>eudicotyledons</taxon>
        <taxon>Gunneridae</taxon>
        <taxon>Pentapetalae</taxon>
        <taxon>rosids</taxon>
        <taxon>fabids</taxon>
        <taxon>Fagales</taxon>
        <taxon>Fagaceae</taxon>
        <taxon>Quercus</taxon>
    </lineage>
</organism>
<dbReference type="Proteomes" id="UP000594261">
    <property type="component" value="Chromosome 4"/>
</dbReference>
<dbReference type="GO" id="GO:0016197">
    <property type="term" value="P:endosomal transport"/>
    <property type="evidence" value="ECO:0007669"/>
    <property type="project" value="TreeGrafter"/>
</dbReference>
<dbReference type="EMBL" id="LRBV02000004">
    <property type="status" value="NOT_ANNOTATED_CDS"/>
    <property type="molecule type" value="Genomic_DNA"/>
</dbReference>
<dbReference type="Pfam" id="PF04212">
    <property type="entry name" value="MIT"/>
    <property type="match status" value="1"/>
</dbReference>
<evidence type="ECO:0000256" key="1">
    <source>
        <dbReference type="ARBA" id="ARBA00022741"/>
    </source>
</evidence>
<sequence>MQSTKQKVKLEFQMYSNFKEHAIEYVKQAVHEEDARNYSKAFLLYMNALEYFRTHLKYEKNPKIKEAITKKCMEYLKRAEEIRAILNNGRSGPAPSGDAIVASQPKTKSKGGVGKDAEDPEQAKLRASLDSVIIKEKTNEKWSDHAAELESAKQALQKAVILPVKFL</sequence>
<evidence type="ECO:0000256" key="3">
    <source>
        <dbReference type="SAM" id="MobiDB-lite"/>
    </source>
</evidence>
<dbReference type="EnsemblPlants" id="QL04p043919:mrna">
    <property type="protein sequence ID" value="QL04p043919:mrna"/>
    <property type="gene ID" value="QL04p043919"/>
</dbReference>
<dbReference type="AlphaFoldDB" id="A0A7N2LHE5"/>
<dbReference type="InterPro" id="IPR050304">
    <property type="entry name" value="MT-severing_AAA_ATPase"/>
</dbReference>
<proteinExistence type="predicted"/>
<dbReference type="SMART" id="SM00745">
    <property type="entry name" value="MIT"/>
    <property type="match status" value="1"/>
</dbReference>
<dbReference type="PANTHER" id="PTHR23074">
    <property type="entry name" value="AAA DOMAIN-CONTAINING"/>
    <property type="match status" value="1"/>
</dbReference>
<evidence type="ECO:0000313" key="6">
    <source>
        <dbReference type="Proteomes" id="UP000594261"/>
    </source>
</evidence>
<protein>
    <recommendedName>
        <fullName evidence="4">MIT domain-containing protein</fullName>
    </recommendedName>
</protein>
<reference evidence="5 6" key="1">
    <citation type="journal article" date="2016" name="G3 (Bethesda)">
        <title>First Draft Assembly and Annotation of the Genome of a California Endemic Oak Quercus lobata Nee (Fagaceae).</title>
        <authorList>
            <person name="Sork V.L."/>
            <person name="Fitz-Gibbon S.T."/>
            <person name="Puiu D."/>
            <person name="Crepeau M."/>
            <person name="Gugger P.F."/>
            <person name="Sherman R."/>
            <person name="Stevens K."/>
            <person name="Langley C.H."/>
            <person name="Pellegrini M."/>
            <person name="Salzberg S.L."/>
        </authorList>
    </citation>
    <scope>NUCLEOTIDE SEQUENCE [LARGE SCALE GENOMIC DNA]</scope>
    <source>
        <strain evidence="5 6">cv. SW786</strain>
    </source>
</reference>